<dbReference type="AlphaFoldDB" id="A0A2D3WBL1"/>
<dbReference type="GO" id="GO:0005886">
    <property type="term" value="C:plasma membrane"/>
    <property type="evidence" value="ECO:0007669"/>
    <property type="project" value="UniProtKB-SubCell"/>
</dbReference>
<reference evidence="11 12" key="1">
    <citation type="journal article" date="2017" name="Front. Microbiol.">
        <title>Comparative Genomic Analysis of the Class Epsilonproteobacteria and Proposed Reclassification to Epsilonbacteraeota (phyl. nov.).</title>
        <authorList>
            <person name="Waite D.W."/>
            <person name="Vanwonterghem I."/>
            <person name="Rinke C."/>
            <person name="Parks D.H."/>
            <person name="Zhang Y."/>
            <person name="Takai K."/>
            <person name="Sievert S.M."/>
            <person name="Simon J."/>
            <person name="Campbell B.J."/>
            <person name="Hanson T.E."/>
            <person name="Woyke T."/>
            <person name="Klotz M.G."/>
            <person name="Hugenholtz P."/>
        </authorList>
    </citation>
    <scope>NUCLEOTIDE SEQUENCE [LARGE SCALE GENOMIC DNA]</scope>
    <source>
        <strain evidence="11">UBA11420</strain>
    </source>
</reference>
<dbReference type="Proteomes" id="UP000231638">
    <property type="component" value="Unassembled WGS sequence"/>
</dbReference>
<dbReference type="GO" id="GO:0043842">
    <property type="term" value="F:Kdo transferase activity"/>
    <property type="evidence" value="ECO:0007669"/>
    <property type="project" value="UniProtKB-EC"/>
</dbReference>
<sequence length="221" mass="25671">MRFVYYGAAVLLYVAALPFLVFLCFKSKYTFSIPARFFLKNNAPFEPNARMWFHACSLGEVRSLKPLVETFAPSDVRISVMTQTGFREAALLHTAVRYLPFEIFLPFWIRPQDVLVVMEAELWPLLFISAKAKGIRTVLLNARISDHSYASYAKFAWFYRWIFRYVDTVLAQSEEDKERLAFLGAKRISVVGNIKQYQRYGVTKVYDKPKNKRLIVIASTH</sequence>
<keyword evidence="9" id="KW-0812">Transmembrane</keyword>
<feature type="domain" description="3-deoxy-D-manno-octulosonic-acid transferase N-terminal" evidence="10">
    <location>
        <begin position="35"/>
        <end position="196"/>
    </location>
</feature>
<evidence type="ECO:0000256" key="9">
    <source>
        <dbReference type="RuleBase" id="RU365103"/>
    </source>
</evidence>
<gene>
    <name evidence="11" type="ORF">CFH80_08910</name>
</gene>
<dbReference type="InterPro" id="IPR039901">
    <property type="entry name" value="Kdotransferase"/>
</dbReference>
<protein>
    <recommendedName>
        <fullName evidence="3 9">3-deoxy-D-manno-octulosonic acid transferase</fullName>
        <shortName evidence="9">Kdo transferase</shortName>
        <ecNumber evidence="2 9">2.4.99.12</ecNumber>
    </recommendedName>
    <alternativeName>
        <fullName evidence="5 9">Lipid IV(A) 3-deoxy-D-manno-octulosonic acid transferase</fullName>
    </alternativeName>
</protein>
<feature type="site" description="Transition state stabilizer" evidence="8">
    <location>
        <position position="119"/>
    </location>
</feature>
<feature type="transmembrane region" description="Helical" evidence="9">
    <location>
        <begin position="6"/>
        <end position="25"/>
    </location>
</feature>
<keyword evidence="9" id="KW-0472">Membrane</keyword>
<evidence type="ECO:0000256" key="4">
    <source>
        <dbReference type="ARBA" id="ARBA00022679"/>
    </source>
</evidence>
<evidence type="ECO:0000256" key="2">
    <source>
        <dbReference type="ARBA" id="ARBA00012621"/>
    </source>
</evidence>
<feature type="active site" description="Proton acceptor" evidence="7">
    <location>
        <position position="60"/>
    </location>
</feature>
<evidence type="ECO:0000256" key="8">
    <source>
        <dbReference type="PIRSR" id="PIRSR639901-2"/>
    </source>
</evidence>
<comment type="subcellular location">
    <subcellularLocation>
        <location evidence="9">Cell membrane</location>
    </subcellularLocation>
</comment>
<dbReference type="EMBL" id="DLUG01000229">
    <property type="protein sequence ID" value="DAB35676.1"/>
    <property type="molecule type" value="Genomic_DNA"/>
</dbReference>
<dbReference type="SUPFAM" id="SSF53756">
    <property type="entry name" value="UDP-Glycosyltransferase/glycogen phosphorylase"/>
    <property type="match status" value="1"/>
</dbReference>
<dbReference type="GO" id="GO:0009244">
    <property type="term" value="P:lipopolysaccharide core region biosynthetic process"/>
    <property type="evidence" value="ECO:0007669"/>
    <property type="project" value="UniProtKB-UniRule"/>
</dbReference>
<dbReference type="InterPro" id="IPR038107">
    <property type="entry name" value="Glycos_transf_N_sf"/>
</dbReference>
<dbReference type="Pfam" id="PF04413">
    <property type="entry name" value="Glycos_transf_N"/>
    <property type="match status" value="1"/>
</dbReference>
<comment type="catalytic activity">
    <reaction evidence="6 9">
        <text>lipid IVA (E. coli) + CMP-3-deoxy-beta-D-manno-octulosonate = alpha-Kdo-(2-&gt;6)-lipid IVA (E. coli) + CMP + H(+)</text>
        <dbReference type="Rhea" id="RHEA:28066"/>
        <dbReference type="ChEBI" id="CHEBI:15378"/>
        <dbReference type="ChEBI" id="CHEBI:58603"/>
        <dbReference type="ChEBI" id="CHEBI:60364"/>
        <dbReference type="ChEBI" id="CHEBI:60377"/>
        <dbReference type="ChEBI" id="CHEBI:85987"/>
        <dbReference type="EC" id="2.4.99.12"/>
    </reaction>
</comment>
<comment type="function">
    <text evidence="9">Involved in lipopolysaccharide (LPS) biosynthesis. Catalyzes the transfer of 3-deoxy-D-manno-octulosonate (Kdo) residue(s) from CMP-Kdo to lipid IV(A), the tetraacyldisaccharide-1,4'-bisphosphate precursor of lipid A.</text>
</comment>
<keyword evidence="4 9" id="KW-0808">Transferase</keyword>
<evidence type="ECO:0000259" key="10">
    <source>
        <dbReference type="Pfam" id="PF04413"/>
    </source>
</evidence>
<accession>A0A2D3WBL1</accession>
<keyword evidence="9" id="KW-0448">Lipopolysaccharide biosynthesis</keyword>
<evidence type="ECO:0000313" key="11">
    <source>
        <dbReference type="EMBL" id="DAB35676.1"/>
    </source>
</evidence>
<evidence type="ECO:0000256" key="6">
    <source>
        <dbReference type="ARBA" id="ARBA00049183"/>
    </source>
</evidence>
<feature type="non-terminal residue" evidence="11">
    <location>
        <position position="221"/>
    </location>
</feature>
<name>A0A2D3WBL1_9BACT</name>
<evidence type="ECO:0000313" key="12">
    <source>
        <dbReference type="Proteomes" id="UP000231638"/>
    </source>
</evidence>
<comment type="similarity">
    <text evidence="9">Belongs to the glycosyltransferase group 1 family.</text>
</comment>
<evidence type="ECO:0000256" key="7">
    <source>
        <dbReference type="PIRSR" id="PIRSR639901-1"/>
    </source>
</evidence>
<dbReference type="PANTHER" id="PTHR42755:SF1">
    <property type="entry name" value="3-DEOXY-D-MANNO-OCTULOSONIC ACID TRANSFERASE, MITOCHONDRIAL-RELATED"/>
    <property type="match status" value="1"/>
</dbReference>
<feature type="site" description="Transition state stabilizer" evidence="8">
    <location>
        <position position="195"/>
    </location>
</feature>
<dbReference type="Gene3D" id="3.40.50.11720">
    <property type="entry name" value="3-Deoxy-D-manno-octulosonic-acid transferase, N-terminal domain"/>
    <property type="match status" value="1"/>
</dbReference>
<dbReference type="UniPathway" id="UPA00958"/>
<keyword evidence="9" id="KW-1003">Cell membrane</keyword>
<evidence type="ECO:0000256" key="1">
    <source>
        <dbReference type="ARBA" id="ARBA00004713"/>
    </source>
</evidence>
<evidence type="ECO:0000256" key="3">
    <source>
        <dbReference type="ARBA" id="ARBA00019077"/>
    </source>
</evidence>
<keyword evidence="9" id="KW-1133">Transmembrane helix</keyword>
<dbReference type="GO" id="GO:0009245">
    <property type="term" value="P:lipid A biosynthetic process"/>
    <property type="evidence" value="ECO:0007669"/>
    <property type="project" value="TreeGrafter"/>
</dbReference>
<dbReference type="STRING" id="366522.GCA_001548055_00811"/>
<dbReference type="EC" id="2.4.99.12" evidence="2 9"/>
<dbReference type="InterPro" id="IPR007507">
    <property type="entry name" value="Glycos_transf_N"/>
</dbReference>
<comment type="caution">
    <text evidence="11">The sequence shown here is derived from an EMBL/GenBank/DDBJ whole genome shotgun (WGS) entry which is preliminary data.</text>
</comment>
<evidence type="ECO:0000256" key="5">
    <source>
        <dbReference type="ARBA" id="ARBA00031445"/>
    </source>
</evidence>
<comment type="pathway">
    <text evidence="1 9">Bacterial outer membrane biogenesis; LPS core biosynthesis.</text>
</comment>
<dbReference type="PANTHER" id="PTHR42755">
    <property type="entry name" value="3-DEOXY-MANNO-OCTULOSONATE CYTIDYLYLTRANSFERASE"/>
    <property type="match status" value="1"/>
</dbReference>
<proteinExistence type="inferred from homology"/>
<organism evidence="11 12">
    <name type="scientific">Sulfurospirillum cavolei</name>
    <dbReference type="NCBI Taxonomy" id="366522"/>
    <lineage>
        <taxon>Bacteria</taxon>
        <taxon>Pseudomonadati</taxon>
        <taxon>Campylobacterota</taxon>
        <taxon>Epsilonproteobacteria</taxon>
        <taxon>Campylobacterales</taxon>
        <taxon>Sulfurospirillaceae</taxon>
        <taxon>Sulfurospirillum</taxon>
    </lineage>
</organism>